<organism evidence="7 8">
    <name type="scientific">Hymenobacter gelipurpurascens</name>
    <dbReference type="NCBI Taxonomy" id="89968"/>
    <lineage>
        <taxon>Bacteria</taxon>
        <taxon>Pseudomonadati</taxon>
        <taxon>Bacteroidota</taxon>
        <taxon>Cytophagia</taxon>
        <taxon>Cytophagales</taxon>
        <taxon>Hymenobacteraceae</taxon>
        <taxon>Hymenobacter</taxon>
    </lineage>
</organism>
<dbReference type="OrthoDB" id="1489696at2"/>
<name>A0A212T263_9BACT</name>
<gene>
    <name evidence="7" type="ORF">SAMN06265337_0190</name>
</gene>
<evidence type="ECO:0000259" key="6">
    <source>
        <dbReference type="Pfam" id="PF00155"/>
    </source>
</evidence>
<evidence type="ECO:0000256" key="5">
    <source>
        <dbReference type="ARBA" id="ARBA00022898"/>
    </source>
</evidence>
<dbReference type="AlphaFoldDB" id="A0A212T263"/>
<dbReference type="GO" id="GO:0008483">
    <property type="term" value="F:transaminase activity"/>
    <property type="evidence" value="ECO:0007669"/>
    <property type="project" value="UniProtKB-KW"/>
</dbReference>
<dbReference type="SUPFAM" id="SSF53383">
    <property type="entry name" value="PLP-dependent transferases"/>
    <property type="match status" value="1"/>
</dbReference>
<dbReference type="Gene3D" id="3.90.1150.10">
    <property type="entry name" value="Aspartate Aminotransferase, domain 1"/>
    <property type="match status" value="1"/>
</dbReference>
<evidence type="ECO:0000256" key="1">
    <source>
        <dbReference type="ARBA" id="ARBA00001933"/>
    </source>
</evidence>
<evidence type="ECO:0000256" key="4">
    <source>
        <dbReference type="ARBA" id="ARBA00022679"/>
    </source>
</evidence>
<accession>A0A212T263</accession>
<dbReference type="GO" id="GO:0006520">
    <property type="term" value="P:amino acid metabolic process"/>
    <property type="evidence" value="ECO:0007669"/>
    <property type="project" value="InterPro"/>
</dbReference>
<comment type="cofactor">
    <cofactor evidence="1">
        <name>pyridoxal 5'-phosphate</name>
        <dbReference type="ChEBI" id="CHEBI:597326"/>
    </cofactor>
</comment>
<dbReference type="Pfam" id="PF00155">
    <property type="entry name" value="Aminotran_1_2"/>
    <property type="match status" value="1"/>
</dbReference>
<dbReference type="Proteomes" id="UP000198131">
    <property type="component" value="Unassembled WGS sequence"/>
</dbReference>
<keyword evidence="3 7" id="KW-0032">Aminotransferase</keyword>
<evidence type="ECO:0000256" key="3">
    <source>
        <dbReference type="ARBA" id="ARBA00022576"/>
    </source>
</evidence>
<proteinExistence type="inferred from homology"/>
<protein>
    <submittedName>
        <fullName evidence="7">Aspartate aminotransferase</fullName>
    </submittedName>
</protein>
<evidence type="ECO:0000313" key="8">
    <source>
        <dbReference type="Proteomes" id="UP000198131"/>
    </source>
</evidence>
<dbReference type="EMBL" id="FYEW01000001">
    <property type="protein sequence ID" value="SNC60105.1"/>
    <property type="molecule type" value="Genomic_DNA"/>
</dbReference>
<dbReference type="CDD" id="cd00609">
    <property type="entry name" value="AAT_like"/>
    <property type="match status" value="1"/>
</dbReference>
<dbReference type="PANTHER" id="PTHR46383:SF1">
    <property type="entry name" value="ASPARTATE AMINOTRANSFERASE"/>
    <property type="match status" value="1"/>
</dbReference>
<comment type="similarity">
    <text evidence="2">Belongs to the class-I pyridoxal-phosphate-dependent aminotransferase family.</text>
</comment>
<evidence type="ECO:0000313" key="7">
    <source>
        <dbReference type="EMBL" id="SNC60105.1"/>
    </source>
</evidence>
<keyword evidence="5" id="KW-0663">Pyridoxal phosphate</keyword>
<feature type="domain" description="Aminotransferase class I/classII large" evidence="6">
    <location>
        <begin position="3"/>
        <end position="359"/>
    </location>
</feature>
<dbReference type="GO" id="GO:0030170">
    <property type="term" value="F:pyridoxal phosphate binding"/>
    <property type="evidence" value="ECO:0007669"/>
    <property type="project" value="InterPro"/>
</dbReference>
<dbReference type="InterPro" id="IPR015424">
    <property type="entry name" value="PyrdxlP-dep_Trfase"/>
</dbReference>
<dbReference type="RefSeq" id="WP_088841553.1">
    <property type="nucleotide sequence ID" value="NZ_FYEW01000001.1"/>
</dbReference>
<dbReference type="Gene3D" id="3.40.640.10">
    <property type="entry name" value="Type I PLP-dependent aspartate aminotransferase-like (Major domain)"/>
    <property type="match status" value="1"/>
</dbReference>
<keyword evidence="8" id="KW-1185">Reference proteome</keyword>
<dbReference type="InterPro" id="IPR004839">
    <property type="entry name" value="Aminotransferase_I/II_large"/>
</dbReference>
<dbReference type="InterPro" id="IPR015422">
    <property type="entry name" value="PyrdxlP-dep_Trfase_small"/>
</dbReference>
<reference evidence="8" key="1">
    <citation type="submission" date="2017-06" db="EMBL/GenBank/DDBJ databases">
        <authorList>
            <person name="Varghese N."/>
            <person name="Submissions S."/>
        </authorList>
    </citation>
    <scope>NUCLEOTIDE SEQUENCE [LARGE SCALE GENOMIC DNA]</scope>
    <source>
        <strain evidence="8">DSM 11116</strain>
    </source>
</reference>
<dbReference type="InterPro" id="IPR050596">
    <property type="entry name" value="AspAT/PAT-like"/>
</dbReference>
<dbReference type="PANTHER" id="PTHR46383">
    <property type="entry name" value="ASPARTATE AMINOTRANSFERASE"/>
    <property type="match status" value="1"/>
</dbReference>
<sequence>MQELISLASGYGTFPVPSEAAEAAIRVIQAGPLPVSPAGGLAELREALAQQYQRPGTASAVSAEQVVVTPGAKSALFALFSVLLRPGDEVLLPTPNWFGFSQLIERAGGQVRHLPLAAEDNYALDPARLEAAITPSTRILLLSNPNNPTGRVYTRAELAAVLEVTSRFPDLYVVSDEIYNLITFGPEPVPSLLDFPDPQERHLVVNGYSKSLALIGWGVGYLVAPAAVAAACTAWQFATSVAVPAPNQYAALAATLGTSGIAAGLLEQLRPTRPVLLAGLASIPKVPATQPEGTYYAFPDFRAYLNATLPPAKAAAELTARFRQAGVEVVDGTSCGAPGFMRISYAVPEPLLQEAVGRIRRALES</sequence>
<keyword evidence="4 7" id="KW-0808">Transferase</keyword>
<dbReference type="InterPro" id="IPR015421">
    <property type="entry name" value="PyrdxlP-dep_Trfase_major"/>
</dbReference>
<evidence type="ECO:0000256" key="2">
    <source>
        <dbReference type="ARBA" id="ARBA00007441"/>
    </source>
</evidence>